<sequence length="229" mass="24479">MQEAIMTNSIFKNKMLGVLLLAVLSLSACAKKDSSSVRVAGRTTNTGTTSGGGVSQGGTTTSGTCGTSSAGKIFDQYASPQFETQVKNFVSATLDPQSLGTVSGNINDRTGVDLFATFKFDSAGSLIPAESNMLIKIFDSYANQVYQGQVIQPYSVSFSQASEGMIDRNTRQFQVKFRDGYGEIIFQGAYDNSIAEGTVYYQNYTAVSGYQPASGTLGNFRMYACSLIK</sequence>
<dbReference type="Proteomes" id="UP000010074">
    <property type="component" value="Chromosome"/>
</dbReference>
<dbReference type="STRING" id="1069642.Bdt_1817"/>
<evidence type="ECO:0000256" key="1">
    <source>
        <dbReference type="SAM" id="MobiDB-lite"/>
    </source>
</evidence>
<feature type="signal peptide" evidence="2">
    <location>
        <begin position="1"/>
        <end position="30"/>
    </location>
</feature>
<reference evidence="3 4" key="1">
    <citation type="journal article" date="2012" name="BMC Genomics">
        <title>Genome analysis of a simultaneously predatory and prey-independent, novel Bdellovibrio bacteriovorus from the River Tiber, supports in silico predictions of both ancient and recent lateral gene transfer from diverse bacteria.</title>
        <authorList>
            <person name="Hobley L."/>
            <person name="Lerner T.R."/>
            <person name="Williams L.E."/>
            <person name="Lambert C."/>
            <person name="Till R."/>
            <person name="Milner D.S."/>
            <person name="Basford S.M."/>
            <person name="Capeness M.J."/>
            <person name="Fenton A.K."/>
            <person name="Atterbury R.J."/>
            <person name="Harris M.A."/>
            <person name="Sockett R.E."/>
        </authorList>
    </citation>
    <scope>NUCLEOTIDE SEQUENCE [LARGE SCALE GENOMIC DNA]</scope>
    <source>
        <strain evidence="3 4">Tiberius</strain>
    </source>
</reference>
<feature type="chain" id="PRO_5003913639" description="Lipoprotein" evidence="2">
    <location>
        <begin position="31"/>
        <end position="229"/>
    </location>
</feature>
<organism evidence="3 4">
    <name type="scientific">Bdellovibrio bacteriovorus str. Tiberius</name>
    <dbReference type="NCBI Taxonomy" id="1069642"/>
    <lineage>
        <taxon>Bacteria</taxon>
        <taxon>Pseudomonadati</taxon>
        <taxon>Bdellovibrionota</taxon>
        <taxon>Bdellovibrionia</taxon>
        <taxon>Bdellovibrionales</taxon>
        <taxon>Pseudobdellovibrionaceae</taxon>
        <taxon>Bdellovibrio</taxon>
    </lineage>
</organism>
<dbReference type="AlphaFoldDB" id="K7YNY3"/>
<keyword evidence="2" id="KW-0732">Signal</keyword>
<proteinExistence type="predicted"/>
<feature type="region of interest" description="Disordered" evidence="1">
    <location>
        <begin position="39"/>
        <end position="65"/>
    </location>
</feature>
<dbReference type="EMBL" id="CP002930">
    <property type="protein sequence ID" value="AFY01506.1"/>
    <property type="molecule type" value="Genomic_DNA"/>
</dbReference>
<dbReference type="PATRIC" id="fig|1069642.3.peg.1792"/>
<dbReference type="HOGENOM" id="CLU_1233048_0_0_7"/>
<name>K7YNY3_BDEBC</name>
<evidence type="ECO:0000313" key="3">
    <source>
        <dbReference type="EMBL" id="AFY01506.1"/>
    </source>
</evidence>
<evidence type="ECO:0008006" key="5">
    <source>
        <dbReference type="Google" id="ProtNLM"/>
    </source>
</evidence>
<evidence type="ECO:0000256" key="2">
    <source>
        <dbReference type="SAM" id="SignalP"/>
    </source>
</evidence>
<dbReference type="KEGG" id="bbat:Bdt_1817"/>
<gene>
    <name evidence="3" type="ORF">Bdt_1817</name>
</gene>
<protein>
    <recommendedName>
        <fullName evidence="5">Lipoprotein</fullName>
    </recommendedName>
</protein>
<evidence type="ECO:0000313" key="4">
    <source>
        <dbReference type="Proteomes" id="UP000010074"/>
    </source>
</evidence>
<accession>K7YNY3</accession>